<evidence type="ECO:0000313" key="1">
    <source>
        <dbReference type="EMBL" id="OAD68529.1"/>
    </source>
</evidence>
<organism evidence="1 2">
    <name type="scientific">Phycomyces blakesleeanus (strain ATCC 8743b / DSM 1359 / FGSC 10004 / NBRC 33097 / NRRL 1555)</name>
    <dbReference type="NCBI Taxonomy" id="763407"/>
    <lineage>
        <taxon>Eukaryota</taxon>
        <taxon>Fungi</taxon>
        <taxon>Fungi incertae sedis</taxon>
        <taxon>Mucoromycota</taxon>
        <taxon>Mucoromycotina</taxon>
        <taxon>Mucoromycetes</taxon>
        <taxon>Mucorales</taxon>
        <taxon>Phycomycetaceae</taxon>
        <taxon>Phycomyces</taxon>
    </lineage>
</organism>
<dbReference type="Proteomes" id="UP000077315">
    <property type="component" value="Unassembled WGS sequence"/>
</dbReference>
<evidence type="ECO:0000313" key="2">
    <source>
        <dbReference type="Proteomes" id="UP000077315"/>
    </source>
</evidence>
<dbReference type="AlphaFoldDB" id="A0A167KNU7"/>
<dbReference type="GeneID" id="28997812"/>
<dbReference type="InParanoid" id="A0A167KNU7"/>
<sequence length="222" mass="24590">MSTYSTIQVKCICSVCSPYGQAFEMVSKQTYRRHASADLIEKFKRDYLLPSTQTLHELNDNDMEIDAENNEVNEQIESTEDLPAFTKDLLFNGESDSDDDSIESDAQNALNALDDLDDSEDIEENFSSSEMPTDSTNAFIASFAAFFISKYVVNFGGAILIKLLNKVLAHFGQSFRLPLSSSGLSNMTGLNTMIKGVQRSVACGECHQTYLESEGVSQCCNF</sequence>
<dbReference type="RefSeq" id="XP_018286569.1">
    <property type="nucleotide sequence ID" value="XM_018436906.1"/>
</dbReference>
<dbReference type="EMBL" id="KV440994">
    <property type="protein sequence ID" value="OAD68529.1"/>
    <property type="molecule type" value="Genomic_DNA"/>
</dbReference>
<proteinExistence type="predicted"/>
<keyword evidence="2" id="KW-1185">Reference proteome</keyword>
<dbReference type="VEuPathDB" id="FungiDB:PHYBLDRAFT_172958"/>
<protein>
    <submittedName>
        <fullName evidence="1">Uncharacterized protein</fullName>
    </submittedName>
</protein>
<reference evidence="2" key="1">
    <citation type="submission" date="2015-06" db="EMBL/GenBank/DDBJ databases">
        <title>Expansion of signal transduction pathways in fungi by whole-genome duplication.</title>
        <authorList>
            <consortium name="DOE Joint Genome Institute"/>
            <person name="Corrochano L.M."/>
            <person name="Kuo A."/>
            <person name="Marcet-Houben M."/>
            <person name="Polaino S."/>
            <person name="Salamov A."/>
            <person name="Villalobos J.M."/>
            <person name="Alvarez M.I."/>
            <person name="Avalos J."/>
            <person name="Benito E.P."/>
            <person name="Benoit I."/>
            <person name="Burger G."/>
            <person name="Camino L.P."/>
            <person name="Canovas D."/>
            <person name="Cerda-Olmedo E."/>
            <person name="Cheng J.-F."/>
            <person name="Dominguez A."/>
            <person name="Elias M."/>
            <person name="Eslava A.P."/>
            <person name="Glaser F."/>
            <person name="Grimwood J."/>
            <person name="Gutierrez G."/>
            <person name="Heitman J."/>
            <person name="Henrissat B."/>
            <person name="Iturriaga E.A."/>
            <person name="Lang B.F."/>
            <person name="Lavin J.L."/>
            <person name="Lee S."/>
            <person name="Li W."/>
            <person name="Lindquist E."/>
            <person name="Lopez-Garcia S."/>
            <person name="Luque E.M."/>
            <person name="Marcos A.T."/>
            <person name="Martin J."/>
            <person name="McCluskey K."/>
            <person name="Medina H.R."/>
            <person name="Miralles-Duran A."/>
            <person name="Miyazaki A."/>
            <person name="Munoz-Torres E."/>
            <person name="Oguiza J.A."/>
            <person name="Ohm R."/>
            <person name="Olmedo M."/>
            <person name="Orejas M."/>
            <person name="Ortiz-Castellanos L."/>
            <person name="Pisabarro A.G."/>
            <person name="Rodriguez-Romero J."/>
            <person name="Ruiz-Herrera J."/>
            <person name="Ruiz-Vazquez R."/>
            <person name="Sanz C."/>
            <person name="Schackwitz W."/>
            <person name="Schmutz J."/>
            <person name="Shahriari M."/>
            <person name="Shelest E."/>
            <person name="Silva-Franco F."/>
            <person name="Soanes D."/>
            <person name="Syed K."/>
            <person name="Tagua V.G."/>
            <person name="Talbot N.J."/>
            <person name="Thon M."/>
            <person name="De vries R.P."/>
            <person name="Wiebenga A."/>
            <person name="Yadav J.S."/>
            <person name="Braun E.L."/>
            <person name="Baker S."/>
            <person name="Garre V."/>
            <person name="Horwitz B."/>
            <person name="Torres-Martinez S."/>
            <person name="Idnurm A."/>
            <person name="Herrera-Estrella A."/>
            <person name="Gabaldon T."/>
            <person name="Grigoriev I.V."/>
        </authorList>
    </citation>
    <scope>NUCLEOTIDE SEQUENCE [LARGE SCALE GENOMIC DNA]</scope>
    <source>
        <strain evidence="2">NRRL 1555(-)</strain>
    </source>
</reference>
<gene>
    <name evidence="1" type="ORF">PHYBLDRAFT_172958</name>
</gene>
<name>A0A167KNU7_PHYB8</name>
<accession>A0A167KNU7</accession>